<evidence type="ECO:0000256" key="3">
    <source>
        <dbReference type="ARBA" id="ARBA00007321"/>
    </source>
</evidence>
<reference evidence="8 9" key="1">
    <citation type="journal article" date="2024" name="Front Chem Biol">
        <title>Unveiling the potential of Daldinia eschscholtzii MFLUCC 19-0629 through bioactivity and bioinformatics studies for enhanced sustainable agriculture production.</title>
        <authorList>
            <person name="Brooks S."/>
            <person name="Weaver J.A."/>
            <person name="Klomchit A."/>
            <person name="Alharthi S.A."/>
            <person name="Onlamun T."/>
            <person name="Nurani R."/>
            <person name="Vong T.K."/>
            <person name="Alberti F."/>
            <person name="Greco C."/>
        </authorList>
    </citation>
    <scope>NUCLEOTIDE SEQUENCE [LARGE SCALE GENOMIC DNA]</scope>
    <source>
        <strain evidence="8">MFLUCC 19-0629</strain>
    </source>
</reference>
<protein>
    <recommendedName>
        <fullName evidence="10">Cenp-O kinetochore centromere component</fullName>
    </recommendedName>
</protein>
<keyword evidence="9" id="KW-1185">Reference proteome</keyword>
<keyword evidence="7" id="KW-0175">Coiled coil</keyword>
<evidence type="ECO:0000256" key="7">
    <source>
        <dbReference type="SAM" id="Coils"/>
    </source>
</evidence>
<accession>A0AAX6MUN7</accession>
<evidence type="ECO:0000256" key="4">
    <source>
        <dbReference type="ARBA" id="ARBA00022454"/>
    </source>
</evidence>
<organism evidence="8 9">
    <name type="scientific">Daldinia eschscholtzii</name>
    <dbReference type="NCBI Taxonomy" id="292717"/>
    <lineage>
        <taxon>Eukaryota</taxon>
        <taxon>Fungi</taxon>
        <taxon>Dikarya</taxon>
        <taxon>Ascomycota</taxon>
        <taxon>Pezizomycotina</taxon>
        <taxon>Sordariomycetes</taxon>
        <taxon>Xylariomycetidae</taxon>
        <taxon>Xylariales</taxon>
        <taxon>Hypoxylaceae</taxon>
        <taxon>Daldinia</taxon>
    </lineage>
</organism>
<keyword evidence="5" id="KW-0539">Nucleus</keyword>
<dbReference type="Pfam" id="PF09496">
    <property type="entry name" value="CENP-O"/>
    <property type="match status" value="1"/>
</dbReference>
<keyword evidence="4" id="KW-0158">Chromosome</keyword>
<feature type="coiled-coil region" evidence="7">
    <location>
        <begin position="14"/>
        <end position="41"/>
    </location>
</feature>
<evidence type="ECO:0000256" key="5">
    <source>
        <dbReference type="ARBA" id="ARBA00023242"/>
    </source>
</evidence>
<evidence type="ECO:0000256" key="6">
    <source>
        <dbReference type="ARBA" id="ARBA00023328"/>
    </source>
</evidence>
<comment type="subcellular location">
    <subcellularLocation>
        <location evidence="2">Chromosome</location>
        <location evidence="2">Centromere</location>
    </subcellularLocation>
    <subcellularLocation>
        <location evidence="1">Nucleus</location>
    </subcellularLocation>
</comment>
<dbReference type="GO" id="GO:0031511">
    <property type="term" value="C:Mis6-Sim4 complex"/>
    <property type="evidence" value="ECO:0007669"/>
    <property type="project" value="TreeGrafter"/>
</dbReference>
<evidence type="ECO:0000313" key="9">
    <source>
        <dbReference type="Proteomes" id="UP001369815"/>
    </source>
</evidence>
<gene>
    <name evidence="8" type="ORF">Daesc_001615</name>
</gene>
<keyword evidence="6" id="KW-0137">Centromere</keyword>
<evidence type="ECO:0000256" key="1">
    <source>
        <dbReference type="ARBA" id="ARBA00004123"/>
    </source>
</evidence>
<dbReference type="AlphaFoldDB" id="A0AAX6MUN7"/>
<evidence type="ECO:0000313" key="8">
    <source>
        <dbReference type="EMBL" id="KAK6956339.1"/>
    </source>
</evidence>
<dbReference type="GO" id="GO:0005634">
    <property type="term" value="C:nucleus"/>
    <property type="evidence" value="ECO:0007669"/>
    <property type="project" value="UniProtKB-SubCell"/>
</dbReference>
<name>A0AAX6MUN7_9PEZI</name>
<evidence type="ECO:0000256" key="2">
    <source>
        <dbReference type="ARBA" id="ARBA00004584"/>
    </source>
</evidence>
<dbReference type="InterPro" id="IPR018464">
    <property type="entry name" value="CENP-O"/>
</dbReference>
<dbReference type="EMBL" id="JBANMG010000002">
    <property type="protein sequence ID" value="KAK6956339.1"/>
    <property type="molecule type" value="Genomic_DNA"/>
</dbReference>
<dbReference type="Proteomes" id="UP001369815">
    <property type="component" value="Unassembled WGS sequence"/>
</dbReference>
<evidence type="ECO:0008006" key="10">
    <source>
        <dbReference type="Google" id="ProtNLM"/>
    </source>
</evidence>
<dbReference type="PANTHER" id="PTHR14582:SF1">
    <property type="entry name" value="CENTROMERE PROTEIN O"/>
    <property type="match status" value="1"/>
</dbReference>
<comment type="caution">
    <text evidence="8">The sequence shown here is derived from an EMBL/GenBank/DDBJ whole genome shotgun (WGS) entry which is preliminary data.</text>
</comment>
<sequence>MASDEPQSQELSVAEKLDNEIATLRAQVESLKRDLKLQTATLITSDSTLELLKADSTKKSGIKKPNDSSRLQELLTRADEQNAHKQQCLYRTCASITTFKVRDPDPNAVDGGNVLGLRFEVMSKSRFLRPYYVMLNRPYPNSRFLRVHRHTVPQCIPLSGLAARHLPPPVAKDDDSDTPKRQDLSSFVRALRRELVRYHNRTAVIGDLRSMAGLESKKGKAKELEVPITDISAADAQAKQIRIEWSDGRSGRLVMDDNGDIVKMVVQGEDGQDRETMRQFLGGSLRVEDVVKQLESA</sequence>
<dbReference type="PANTHER" id="PTHR14582">
    <property type="entry name" value="INNER KINETOCHORE SUBUNIT MAL2"/>
    <property type="match status" value="1"/>
</dbReference>
<proteinExistence type="inferred from homology"/>
<comment type="similarity">
    <text evidence="3">Belongs to the CENP-O/MCM21 family.</text>
</comment>